<protein>
    <recommendedName>
        <fullName evidence="12">Trichome birefringence-like N-terminal domain-containing protein</fullName>
    </recommendedName>
</protein>
<sequence length="179" mass="20528">MYGYISHFSKASDADCILAMKLLKGSGNYAAANILKSLVILLPFTVLMFMLPFSLTRNSSFFSPSKIYASRSSYDLNVTEMKRCNVFSGEWVPYSKGPYYDNETCNLIMDQQNCMKFGRTDREFLKWRWQPEECELPLFDATLFLEIVRGKSMAFVGDSVGRNQMNSLLCLLNRVSNKH</sequence>
<dbReference type="Gramene" id="rna-AYBTSS11_LOCUS1561">
    <property type="protein sequence ID" value="CAJ1837285.1"/>
    <property type="gene ID" value="gene-AYBTSS11_LOCUS1561"/>
</dbReference>
<evidence type="ECO:0008006" key="12">
    <source>
        <dbReference type="Google" id="ProtNLM"/>
    </source>
</evidence>
<evidence type="ECO:0000256" key="4">
    <source>
        <dbReference type="ARBA" id="ARBA00022968"/>
    </source>
</evidence>
<evidence type="ECO:0000313" key="10">
    <source>
        <dbReference type="EMBL" id="CAJ1837285.1"/>
    </source>
</evidence>
<dbReference type="Pfam" id="PF14416">
    <property type="entry name" value="PMR5N"/>
    <property type="match status" value="1"/>
</dbReference>
<gene>
    <name evidence="10" type="ORF">AYBTSS11_LOCUS1561</name>
</gene>
<evidence type="ECO:0000259" key="8">
    <source>
        <dbReference type="Pfam" id="PF13839"/>
    </source>
</evidence>
<keyword evidence="11" id="KW-1185">Reference proteome</keyword>
<keyword evidence="4" id="KW-0735">Signal-anchor</keyword>
<evidence type="ECO:0000256" key="6">
    <source>
        <dbReference type="ARBA" id="ARBA00023136"/>
    </source>
</evidence>
<dbReference type="InterPro" id="IPR029962">
    <property type="entry name" value="TBL"/>
</dbReference>
<dbReference type="PANTHER" id="PTHR32285">
    <property type="entry name" value="PROTEIN TRICHOME BIREFRINGENCE-LIKE 9-RELATED"/>
    <property type="match status" value="1"/>
</dbReference>
<name>A0AA86S0Y4_9FABA</name>
<comment type="subcellular location">
    <subcellularLocation>
        <location evidence="1">Membrane</location>
        <topology evidence="1">Single-pass membrane protein</topology>
    </subcellularLocation>
</comment>
<dbReference type="PANTHER" id="PTHR32285:SF13">
    <property type="entry name" value="TRICHOME BIREFRINGENCE-LIKE N-TERMINAL DOMAIN-CONTAINING PROTEIN"/>
    <property type="match status" value="1"/>
</dbReference>
<dbReference type="GO" id="GO:0016413">
    <property type="term" value="F:O-acetyltransferase activity"/>
    <property type="evidence" value="ECO:0007669"/>
    <property type="project" value="InterPro"/>
</dbReference>
<dbReference type="EMBL" id="OY731398">
    <property type="protein sequence ID" value="CAJ1837285.1"/>
    <property type="molecule type" value="Genomic_DNA"/>
</dbReference>
<comment type="similarity">
    <text evidence="2">Belongs to the PC-esterase family. TBL subfamily.</text>
</comment>
<evidence type="ECO:0000256" key="3">
    <source>
        <dbReference type="ARBA" id="ARBA00022692"/>
    </source>
</evidence>
<evidence type="ECO:0000256" key="1">
    <source>
        <dbReference type="ARBA" id="ARBA00004167"/>
    </source>
</evidence>
<evidence type="ECO:0000256" key="7">
    <source>
        <dbReference type="SAM" id="Phobius"/>
    </source>
</evidence>
<feature type="transmembrane region" description="Helical" evidence="7">
    <location>
        <begin position="30"/>
        <end position="51"/>
    </location>
</feature>
<reference evidence="10" key="1">
    <citation type="submission" date="2023-10" db="EMBL/GenBank/DDBJ databases">
        <authorList>
            <person name="Domelevo Entfellner J.-B."/>
        </authorList>
    </citation>
    <scope>NUCLEOTIDE SEQUENCE</scope>
</reference>
<keyword evidence="3 7" id="KW-0812">Transmembrane</keyword>
<proteinExistence type="inferred from homology"/>
<dbReference type="InterPro" id="IPR026057">
    <property type="entry name" value="TBL_C"/>
</dbReference>
<dbReference type="GO" id="GO:0005794">
    <property type="term" value="C:Golgi apparatus"/>
    <property type="evidence" value="ECO:0007669"/>
    <property type="project" value="TreeGrafter"/>
</dbReference>
<dbReference type="Pfam" id="PF13839">
    <property type="entry name" value="PC-Esterase"/>
    <property type="match status" value="1"/>
</dbReference>
<keyword evidence="6 7" id="KW-0472">Membrane</keyword>
<dbReference type="AlphaFoldDB" id="A0AA86S0Y4"/>
<dbReference type="GO" id="GO:0016020">
    <property type="term" value="C:membrane"/>
    <property type="evidence" value="ECO:0007669"/>
    <property type="project" value="UniProtKB-SubCell"/>
</dbReference>
<accession>A0AA86S0Y4</accession>
<evidence type="ECO:0000256" key="2">
    <source>
        <dbReference type="ARBA" id="ARBA00007727"/>
    </source>
</evidence>
<evidence type="ECO:0000259" key="9">
    <source>
        <dbReference type="Pfam" id="PF14416"/>
    </source>
</evidence>
<feature type="domain" description="Trichome birefringence-like C-terminal" evidence="8">
    <location>
        <begin position="136"/>
        <end position="177"/>
    </location>
</feature>
<evidence type="ECO:0000256" key="5">
    <source>
        <dbReference type="ARBA" id="ARBA00022989"/>
    </source>
</evidence>
<evidence type="ECO:0000313" key="11">
    <source>
        <dbReference type="Proteomes" id="UP001189624"/>
    </source>
</evidence>
<dbReference type="Proteomes" id="UP001189624">
    <property type="component" value="Chromosome 1"/>
</dbReference>
<dbReference type="InterPro" id="IPR025846">
    <property type="entry name" value="TBL_N"/>
</dbReference>
<keyword evidence="5 7" id="KW-1133">Transmembrane helix</keyword>
<organism evidence="10 11">
    <name type="scientific">Sphenostylis stenocarpa</name>
    <dbReference type="NCBI Taxonomy" id="92480"/>
    <lineage>
        <taxon>Eukaryota</taxon>
        <taxon>Viridiplantae</taxon>
        <taxon>Streptophyta</taxon>
        <taxon>Embryophyta</taxon>
        <taxon>Tracheophyta</taxon>
        <taxon>Spermatophyta</taxon>
        <taxon>Magnoliopsida</taxon>
        <taxon>eudicotyledons</taxon>
        <taxon>Gunneridae</taxon>
        <taxon>Pentapetalae</taxon>
        <taxon>rosids</taxon>
        <taxon>fabids</taxon>
        <taxon>Fabales</taxon>
        <taxon>Fabaceae</taxon>
        <taxon>Papilionoideae</taxon>
        <taxon>50 kb inversion clade</taxon>
        <taxon>NPAAA clade</taxon>
        <taxon>indigoferoid/millettioid clade</taxon>
        <taxon>Phaseoleae</taxon>
        <taxon>Sphenostylis</taxon>
    </lineage>
</organism>
<feature type="domain" description="Trichome birefringence-like N-terminal" evidence="9">
    <location>
        <begin position="82"/>
        <end position="135"/>
    </location>
</feature>